<evidence type="ECO:0000313" key="1">
    <source>
        <dbReference type="EMBL" id="MDT2736565.1"/>
    </source>
</evidence>
<dbReference type="EMBL" id="JARQAI010000005">
    <property type="protein sequence ID" value="MDT2736565.1"/>
    <property type="molecule type" value="Genomic_DNA"/>
</dbReference>
<protein>
    <submittedName>
        <fullName evidence="1">Uncharacterized protein</fullName>
    </submittedName>
</protein>
<organism evidence="1 2">
    <name type="scientific">Enterococcus pseudoavium</name>
    <dbReference type="NCBI Taxonomy" id="44007"/>
    <lineage>
        <taxon>Bacteria</taxon>
        <taxon>Bacillati</taxon>
        <taxon>Bacillota</taxon>
        <taxon>Bacilli</taxon>
        <taxon>Lactobacillales</taxon>
        <taxon>Enterococcaceae</taxon>
        <taxon>Enterococcus</taxon>
    </lineage>
</organism>
<evidence type="ECO:0000313" key="2">
    <source>
        <dbReference type="Proteomes" id="UP001180842"/>
    </source>
</evidence>
<proteinExistence type="predicted"/>
<comment type="caution">
    <text evidence="1">The sequence shown here is derived from an EMBL/GenBank/DDBJ whole genome shotgun (WGS) entry which is preliminary data.</text>
</comment>
<dbReference type="RefSeq" id="WP_115872439.1">
    <property type="nucleotide sequence ID" value="NZ_JARQAI010000005.1"/>
</dbReference>
<name>A0AAE4KWG3_9ENTE</name>
<dbReference type="AlphaFoldDB" id="A0AAE4KWG3"/>
<accession>A0AAE4KWG3</accession>
<sequence>MDEYTLTDYQAAQKSLGSTLHKIEQALFSLEEKQKAGRNLKAQITLSKERVKALKLSLKLIEREIQRLS</sequence>
<gene>
    <name evidence="1" type="ORF">P7H00_05370</name>
</gene>
<dbReference type="Proteomes" id="UP001180842">
    <property type="component" value="Unassembled WGS sequence"/>
</dbReference>
<reference evidence="1" key="1">
    <citation type="submission" date="2023-03" db="EMBL/GenBank/DDBJ databases">
        <authorList>
            <person name="Shen W."/>
            <person name="Cai J."/>
        </authorList>
    </citation>
    <scope>NUCLEOTIDE SEQUENCE</scope>
    <source>
        <strain evidence="1">P69-2</strain>
    </source>
</reference>